<evidence type="ECO:0000256" key="16">
    <source>
        <dbReference type="SAM" id="MobiDB-lite"/>
    </source>
</evidence>
<evidence type="ECO:0000256" key="3">
    <source>
        <dbReference type="ARBA" id="ARBA00022490"/>
    </source>
</evidence>
<evidence type="ECO:0000256" key="8">
    <source>
        <dbReference type="ARBA" id="ARBA00022763"/>
    </source>
</evidence>
<dbReference type="GO" id="GO:0003684">
    <property type="term" value="F:damaged DNA binding"/>
    <property type="evidence" value="ECO:0007669"/>
    <property type="project" value="InterPro"/>
</dbReference>
<comment type="cofactor">
    <cofactor evidence="15">
        <name>Mg(2+)</name>
        <dbReference type="ChEBI" id="CHEBI:18420"/>
    </cofactor>
    <text evidence="15">Binds 2 magnesium ions per subunit.</text>
</comment>
<protein>
    <recommendedName>
        <fullName evidence="15">DNA polymerase IV</fullName>
        <shortName evidence="15">Pol IV</shortName>
        <ecNumber evidence="15">2.7.7.7</ecNumber>
    </recommendedName>
</protein>
<evidence type="ECO:0000256" key="13">
    <source>
        <dbReference type="ARBA" id="ARBA00025589"/>
    </source>
</evidence>
<evidence type="ECO:0000256" key="12">
    <source>
        <dbReference type="ARBA" id="ARBA00023204"/>
    </source>
</evidence>
<dbReference type="InterPro" id="IPR036775">
    <property type="entry name" value="DNA_pol_Y-fam_lit_finger_sf"/>
</dbReference>
<keyword evidence="4 15" id="KW-0808">Transferase</keyword>
<accession>A0A368VTR0</accession>
<dbReference type="NCBIfam" id="NF002882">
    <property type="entry name" value="PRK03348.1"/>
    <property type="match status" value="1"/>
</dbReference>
<evidence type="ECO:0000256" key="14">
    <source>
        <dbReference type="ARBA" id="ARBA00049244"/>
    </source>
</evidence>
<evidence type="ECO:0000313" key="18">
    <source>
        <dbReference type="EMBL" id="RCW45201.1"/>
    </source>
</evidence>
<dbReference type="SUPFAM" id="SSF100879">
    <property type="entry name" value="Lesion bypass DNA polymerase (Y-family), little finger domain"/>
    <property type="match status" value="1"/>
</dbReference>
<evidence type="ECO:0000256" key="7">
    <source>
        <dbReference type="ARBA" id="ARBA00022723"/>
    </source>
</evidence>
<evidence type="ECO:0000256" key="5">
    <source>
        <dbReference type="ARBA" id="ARBA00022695"/>
    </source>
</evidence>
<keyword evidence="8 15" id="KW-0227">DNA damage</keyword>
<sequence length="475" mass="50147">MATRVGLRSGADTLDPSLVDVGRISFNDGVKRWVLHVDMDAFFASVEQFTRPTVRDRAVLVGGLGPRGTVAGASYQAREYGARSAMPMSEARRRCPVAVILPPRFRLYQAVSRQIFEIVRAASQHVEQVSIDEAFLEPEELTGAPTEVVRDFASRLRAQVHHTVGVTASIGAGSGKQLAKIASGLAKPNGALIVPPEQEGELLASLPVRKLWGIGPITESKLHRIGVRTIGEFAALQPGDVISLLGQAHGIELHRLAQGVDEHPVAERGEAKQVSAETTFDTDITDSGKLTSEVTGMAQAAHRRLVASGRAARTVTVKARDSSFTTISRAETLPSATSDFSALAAAARRLTPVAAPPGTPVRLVGVSYSGLATAEQESLFGNPADEPAADSLRSHAPVETPPAMAAPGTEEMPAPAWRAGDDIHHPEWGHGWVQGAGIGRVTVRFETARTGSGPTRTFTIGDPALSPADPLASLG</sequence>
<keyword evidence="19" id="KW-1185">Reference proteome</keyword>
<dbReference type="Gene3D" id="3.30.70.270">
    <property type="match status" value="1"/>
</dbReference>
<dbReference type="InterPro" id="IPR024728">
    <property type="entry name" value="PolY_HhH_motif"/>
</dbReference>
<evidence type="ECO:0000256" key="2">
    <source>
        <dbReference type="ARBA" id="ARBA00022457"/>
    </source>
</evidence>
<dbReference type="GO" id="GO:0000287">
    <property type="term" value="F:magnesium ion binding"/>
    <property type="evidence" value="ECO:0007669"/>
    <property type="project" value="UniProtKB-UniRule"/>
</dbReference>
<dbReference type="Gene3D" id="3.40.1170.60">
    <property type="match status" value="1"/>
</dbReference>
<proteinExistence type="inferred from homology"/>
<organism evidence="18 19">
    <name type="scientific">Halopolyspora algeriensis</name>
    <dbReference type="NCBI Taxonomy" id="1500506"/>
    <lineage>
        <taxon>Bacteria</taxon>
        <taxon>Bacillati</taxon>
        <taxon>Actinomycetota</taxon>
        <taxon>Actinomycetes</taxon>
        <taxon>Actinomycetes incertae sedis</taxon>
        <taxon>Halopolyspora</taxon>
    </lineage>
</organism>
<dbReference type="InterPro" id="IPR021938">
    <property type="entry name" value="DUF3553"/>
</dbReference>
<keyword evidence="9 15" id="KW-0460">Magnesium</keyword>
<dbReference type="InterPro" id="IPR050116">
    <property type="entry name" value="DNA_polymerase-Y"/>
</dbReference>
<dbReference type="InterPro" id="IPR017961">
    <property type="entry name" value="DNA_pol_Y-fam_little_finger"/>
</dbReference>
<evidence type="ECO:0000256" key="1">
    <source>
        <dbReference type="ARBA" id="ARBA00010945"/>
    </source>
</evidence>
<reference evidence="18 19" key="1">
    <citation type="submission" date="2018-07" db="EMBL/GenBank/DDBJ databases">
        <title>Genomic Encyclopedia of Type Strains, Phase III (KMG-III): the genomes of soil and plant-associated and newly described type strains.</title>
        <authorList>
            <person name="Whitman W."/>
        </authorList>
    </citation>
    <scope>NUCLEOTIDE SEQUENCE [LARGE SCALE GENOMIC DNA]</scope>
    <source>
        <strain evidence="18 19">CECT 8575</strain>
    </source>
</reference>
<evidence type="ECO:0000259" key="17">
    <source>
        <dbReference type="PROSITE" id="PS50173"/>
    </source>
</evidence>
<dbReference type="GO" id="GO:0042276">
    <property type="term" value="P:error-prone translesion synthesis"/>
    <property type="evidence" value="ECO:0007669"/>
    <property type="project" value="TreeGrafter"/>
</dbReference>
<dbReference type="Proteomes" id="UP000253495">
    <property type="component" value="Unassembled WGS sequence"/>
</dbReference>
<dbReference type="GO" id="GO:0006261">
    <property type="term" value="P:DNA-templated DNA replication"/>
    <property type="evidence" value="ECO:0007669"/>
    <property type="project" value="UniProtKB-UniRule"/>
</dbReference>
<feature type="region of interest" description="Disordered" evidence="16">
    <location>
        <begin position="381"/>
        <end position="409"/>
    </location>
</feature>
<feature type="site" description="Substrate discrimination" evidence="15">
    <location>
        <position position="43"/>
    </location>
</feature>
<dbReference type="PANTHER" id="PTHR11076:SF33">
    <property type="entry name" value="DNA POLYMERASE KAPPA"/>
    <property type="match status" value="1"/>
</dbReference>
<dbReference type="Gene3D" id="3.30.1490.100">
    <property type="entry name" value="DNA polymerase, Y-family, little finger domain"/>
    <property type="match status" value="1"/>
</dbReference>
<dbReference type="Pfam" id="PF11798">
    <property type="entry name" value="IMS_HHH"/>
    <property type="match status" value="1"/>
</dbReference>
<dbReference type="Pfam" id="PF12073">
    <property type="entry name" value="DUF3553"/>
    <property type="match status" value="1"/>
</dbReference>
<feature type="active site" evidence="15">
    <location>
        <position position="133"/>
    </location>
</feature>
<dbReference type="HAMAP" id="MF_01113">
    <property type="entry name" value="DNApol_IV"/>
    <property type="match status" value="1"/>
</dbReference>
<dbReference type="GO" id="GO:0006281">
    <property type="term" value="P:DNA repair"/>
    <property type="evidence" value="ECO:0007669"/>
    <property type="project" value="UniProtKB-UniRule"/>
</dbReference>
<dbReference type="InterPro" id="IPR022880">
    <property type="entry name" value="DNApol_IV"/>
</dbReference>
<comment type="subcellular location">
    <subcellularLocation>
        <location evidence="15">Cytoplasm</location>
    </subcellularLocation>
</comment>
<comment type="function">
    <text evidence="13 15">Poorly processive, error-prone DNA polymerase involved in untargeted mutagenesis. Copies undamaged DNA at stalled replication forks, which arise in vivo from mismatched or misaligned primer ends. These misaligned primers can be extended by PolIV. Exhibits no 3'-5' exonuclease (proofreading) activity. May be involved in translesional synthesis, in conjunction with the beta clamp from PolIII.</text>
</comment>
<name>A0A368VTR0_9ACTN</name>
<comment type="similarity">
    <text evidence="1 15">Belongs to the DNA polymerase type-Y family.</text>
</comment>
<keyword evidence="2 15" id="KW-0515">Mutator protein</keyword>
<evidence type="ECO:0000256" key="9">
    <source>
        <dbReference type="ARBA" id="ARBA00022842"/>
    </source>
</evidence>
<dbReference type="InterPro" id="IPR043128">
    <property type="entry name" value="Rev_trsase/Diguanyl_cyclase"/>
</dbReference>
<dbReference type="SUPFAM" id="SSF56672">
    <property type="entry name" value="DNA/RNA polymerases"/>
    <property type="match status" value="1"/>
</dbReference>
<dbReference type="PROSITE" id="PS50173">
    <property type="entry name" value="UMUC"/>
    <property type="match status" value="1"/>
</dbReference>
<dbReference type="FunFam" id="1.10.150.20:FF:000068">
    <property type="entry name" value="DNA polymerase IV"/>
    <property type="match status" value="1"/>
</dbReference>
<keyword evidence="3 15" id="KW-0963">Cytoplasm</keyword>
<dbReference type="EMBL" id="QPJC01000003">
    <property type="protein sequence ID" value="RCW45201.1"/>
    <property type="molecule type" value="Genomic_DNA"/>
</dbReference>
<keyword evidence="6 15" id="KW-0235">DNA replication</keyword>
<dbReference type="Pfam" id="PF00817">
    <property type="entry name" value="IMS"/>
    <property type="match status" value="1"/>
</dbReference>
<keyword evidence="5 15" id="KW-0548">Nucleotidyltransferase</keyword>
<dbReference type="CDD" id="cd03586">
    <property type="entry name" value="PolY_Pol_IV_kappa"/>
    <property type="match status" value="1"/>
</dbReference>
<keyword evidence="7 15" id="KW-0479">Metal-binding</keyword>
<evidence type="ECO:0000256" key="6">
    <source>
        <dbReference type="ARBA" id="ARBA00022705"/>
    </source>
</evidence>
<dbReference type="GO" id="GO:0005829">
    <property type="term" value="C:cytosol"/>
    <property type="evidence" value="ECO:0007669"/>
    <property type="project" value="TreeGrafter"/>
</dbReference>
<keyword evidence="12 15" id="KW-0234">DNA repair</keyword>
<keyword evidence="10 15" id="KW-0239">DNA-directed DNA polymerase</keyword>
<dbReference type="PANTHER" id="PTHR11076">
    <property type="entry name" value="DNA REPAIR POLYMERASE UMUC / TRANSFERASE FAMILY MEMBER"/>
    <property type="match status" value="1"/>
</dbReference>
<dbReference type="AlphaFoldDB" id="A0A368VTR0"/>
<feature type="domain" description="UmuC" evidence="17">
    <location>
        <begin position="34"/>
        <end position="215"/>
    </location>
</feature>
<gene>
    <name evidence="15" type="primary">dinB</name>
    <name evidence="18" type="ORF">DFQ14_103167</name>
</gene>
<feature type="region of interest" description="Disordered" evidence="16">
    <location>
        <begin position="450"/>
        <end position="475"/>
    </location>
</feature>
<feature type="binding site" evidence="15">
    <location>
        <position position="132"/>
    </location>
    <ligand>
        <name>Mg(2+)</name>
        <dbReference type="ChEBI" id="CHEBI:18420"/>
    </ligand>
</feature>
<dbReference type="GO" id="GO:0009432">
    <property type="term" value="P:SOS response"/>
    <property type="evidence" value="ECO:0007669"/>
    <property type="project" value="TreeGrafter"/>
</dbReference>
<evidence type="ECO:0000256" key="4">
    <source>
        <dbReference type="ARBA" id="ARBA00022679"/>
    </source>
</evidence>
<evidence type="ECO:0000256" key="15">
    <source>
        <dbReference type="HAMAP-Rule" id="MF_01113"/>
    </source>
</evidence>
<dbReference type="GO" id="GO:0003887">
    <property type="term" value="F:DNA-directed DNA polymerase activity"/>
    <property type="evidence" value="ECO:0007669"/>
    <property type="project" value="UniProtKB-UniRule"/>
</dbReference>
<dbReference type="InterPro" id="IPR043502">
    <property type="entry name" value="DNA/RNA_pol_sf"/>
</dbReference>
<comment type="catalytic activity">
    <reaction evidence="14 15">
        <text>DNA(n) + a 2'-deoxyribonucleoside 5'-triphosphate = DNA(n+1) + diphosphate</text>
        <dbReference type="Rhea" id="RHEA:22508"/>
        <dbReference type="Rhea" id="RHEA-COMP:17339"/>
        <dbReference type="Rhea" id="RHEA-COMP:17340"/>
        <dbReference type="ChEBI" id="CHEBI:33019"/>
        <dbReference type="ChEBI" id="CHEBI:61560"/>
        <dbReference type="ChEBI" id="CHEBI:173112"/>
        <dbReference type="EC" id="2.7.7.7"/>
    </reaction>
</comment>
<dbReference type="NCBIfam" id="NF002677">
    <property type="entry name" value="PRK02406.1"/>
    <property type="match status" value="1"/>
</dbReference>
<evidence type="ECO:0000256" key="11">
    <source>
        <dbReference type="ARBA" id="ARBA00023125"/>
    </source>
</evidence>
<dbReference type="Gene3D" id="1.10.150.20">
    <property type="entry name" value="5' to 3' exonuclease, C-terminal subdomain"/>
    <property type="match status" value="1"/>
</dbReference>
<keyword evidence="11 15" id="KW-0238">DNA-binding</keyword>
<evidence type="ECO:0000256" key="10">
    <source>
        <dbReference type="ARBA" id="ARBA00022932"/>
    </source>
</evidence>
<comment type="subunit">
    <text evidence="15">Monomer.</text>
</comment>
<feature type="binding site" evidence="15">
    <location>
        <position position="38"/>
    </location>
    <ligand>
        <name>Mg(2+)</name>
        <dbReference type="ChEBI" id="CHEBI:18420"/>
    </ligand>
</feature>
<dbReference type="Pfam" id="PF11799">
    <property type="entry name" value="IMS_C"/>
    <property type="match status" value="1"/>
</dbReference>
<comment type="caution">
    <text evidence="18">The sequence shown here is derived from an EMBL/GenBank/DDBJ whole genome shotgun (WGS) entry which is preliminary data.</text>
</comment>
<evidence type="ECO:0000313" key="19">
    <source>
        <dbReference type="Proteomes" id="UP000253495"/>
    </source>
</evidence>
<dbReference type="EC" id="2.7.7.7" evidence="15"/>
<dbReference type="InterPro" id="IPR001126">
    <property type="entry name" value="UmuC"/>
</dbReference>